<feature type="non-terminal residue" evidence="1">
    <location>
        <position position="1"/>
    </location>
</feature>
<organism evidence="1 2">
    <name type="scientific">Trifolium medium</name>
    <dbReference type="NCBI Taxonomy" id="97028"/>
    <lineage>
        <taxon>Eukaryota</taxon>
        <taxon>Viridiplantae</taxon>
        <taxon>Streptophyta</taxon>
        <taxon>Embryophyta</taxon>
        <taxon>Tracheophyta</taxon>
        <taxon>Spermatophyta</taxon>
        <taxon>Magnoliopsida</taxon>
        <taxon>eudicotyledons</taxon>
        <taxon>Gunneridae</taxon>
        <taxon>Pentapetalae</taxon>
        <taxon>rosids</taxon>
        <taxon>fabids</taxon>
        <taxon>Fabales</taxon>
        <taxon>Fabaceae</taxon>
        <taxon>Papilionoideae</taxon>
        <taxon>50 kb inversion clade</taxon>
        <taxon>NPAAA clade</taxon>
        <taxon>Hologalegina</taxon>
        <taxon>IRL clade</taxon>
        <taxon>Trifolieae</taxon>
        <taxon>Trifolium</taxon>
    </lineage>
</organism>
<evidence type="ECO:0000313" key="2">
    <source>
        <dbReference type="Proteomes" id="UP000265520"/>
    </source>
</evidence>
<dbReference type="AlphaFoldDB" id="A0A392VUX0"/>
<evidence type="ECO:0000313" key="1">
    <source>
        <dbReference type="EMBL" id="MCI92016.1"/>
    </source>
</evidence>
<proteinExistence type="predicted"/>
<protein>
    <submittedName>
        <fullName evidence="1">Uncharacterized protein</fullName>
    </submittedName>
</protein>
<keyword evidence="2" id="KW-1185">Reference proteome</keyword>
<dbReference type="EMBL" id="LXQA011288380">
    <property type="protein sequence ID" value="MCI92016.1"/>
    <property type="molecule type" value="Genomic_DNA"/>
</dbReference>
<comment type="caution">
    <text evidence="1">The sequence shown here is derived from an EMBL/GenBank/DDBJ whole genome shotgun (WGS) entry which is preliminary data.</text>
</comment>
<accession>A0A392VUX0</accession>
<sequence length="37" mass="4221">FQAYWRDLAKMNKNISPGEGECRLATELQVPGSAYEF</sequence>
<dbReference type="Proteomes" id="UP000265520">
    <property type="component" value="Unassembled WGS sequence"/>
</dbReference>
<name>A0A392VUX0_9FABA</name>
<reference evidence="1 2" key="1">
    <citation type="journal article" date="2018" name="Front. Plant Sci.">
        <title>Red Clover (Trifolium pratense) and Zigzag Clover (T. medium) - A Picture of Genomic Similarities and Differences.</title>
        <authorList>
            <person name="Dluhosova J."/>
            <person name="Istvanek J."/>
            <person name="Nedelnik J."/>
            <person name="Repkova J."/>
        </authorList>
    </citation>
    <scope>NUCLEOTIDE SEQUENCE [LARGE SCALE GENOMIC DNA]</scope>
    <source>
        <strain evidence="2">cv. 10/8</strain>
        <tissue evidence="1">Leaf</tissue>
    </source>
</reference>